<evidence type="ECO:0000313" key="3">
    <source>
        <dbReference type="Proteomes" id="UP000635726"/>
    </source>
</evidence>
<sequence length="207" mass="20978">MKNLAIMAGVLALGLGACTQNGVNIGQGFAIDANVAGADVAVAVVKVYDKTSGAFKGYRSTYTLTNPTVTFNAQPQSVGLNLQTATVEVLDNAGTRYDNDLGRYQRSVSAVVKPGFTCSTAGTAIESCDPNSKVPANVATILSSTDVKLVTDEIASQVASDCSSVGCPTLKLKVTFTGVDTAGRAQSITVAGATLGASVTSVASVTE</sequence>
<protein>
    <recommendedName>
        <fullName evidence="4">Lipoprotein</fullName>
    </recommendedName>
</protein>
<dbReference type="PROSITE" id="PS51257">
    <property type="entry name" value="PROKAR_LIPOPROTEIN"/>
    <property type="match status" value="1"/>
</dbReference>
<proteinExistence type="predicted"/>
<name>A0A917P449_9DEIO</name>
<reference evidence="2" key="1">
    <citation type="journal article" date="2014" name="Int. J. Syst. Evol. Microbiol.">
        <title>Complete genome sequence of Corynebacterium casei LMG S-19264T (=DSM 44701T), isolated from a smear-ripened cheese.</title>
        <authorList>
            <consortium name="US DOE Joint Genome Institute (JGI-PGF)"/>
            <person name="Walter F."/>
            <person name="Albersmeier A."/>
            <person name="Kalinowski J."/>
            <person name="Ruckert C."/>
        </authorList>
    </citation>
    <scope>NUCLEOTIDE SEQUENCE</scope>
    <source>
        <strain evidence="2">JCM 14371</strain>
    </source>
</reference>
<feature type="chain" id="PRO_5037180300" description="Lipoprotein" evidence="1">
    <location>
        <begin position="20"/>
        <end position="207"/>
    </location>
</feature>
<organism evidence="2 3">
    <name type="scientific">Deinococcus aquiradiocola</name>
    <dbReference type="NCBI Taxonomy" id="393059"/>
    <lineage>
        <taxon>Bacteria</taxon>
        <taxon>Thermotogati</taxon>
        <taxon>Deinococcota</taxon>
        <taxon>Deinococci</taxon>
        <taxon>Deinococcales</taxon>
        <taxon>Deinococcaceae</taxon>
        <taxon>Deinococcus</taxon>
    </lineage>
</organism>
<evidence type="ECO:0008006" key="4">
    <source>
        <dbReference type="Google" id="ProtNLM"/>
    </source>
</evidence>
<dbReference type="Proteomes" id="UP000635726">
    <property type="component" value="Unassembled WGS sequence"/>
</dbReference>
<dbReference type="EMBL" id="BMOE01000001">
    <property type="protein sequence ID" value="GGJ60757.1"/>
    <property type="molecule type" value="Genomic_DNA"/>
</dbReference>
<evidence type="ECO:0000256" key="1">
    <source>
        <dbReference type="SAM" id="SignalP"/>
    </source>
</evidence>
<reference evidence="2" key="2">
    <citation type="submission" date="2020-09" db="EMBL/GenBank/DDBJ databases">
        <authorList>
            <person name="Sun Q."/>
            <person name="Ohkuma M."/>
        </authorList>
    </citation>
    <scope>NUCLEOTIDE SEQUENCE</scope>
    <source>
        <strain evidence="2">JCM 14371</strain>
    </source>
</reference>
<evidence type="ECO:0000313" key="2">
    <source>
        <dbReference type="EMBL" id="GGJ60757.1"/>
    </source>
</evidence>
<feature type="signal peptide" evidence="1">
    <location>
        <begin position="1"/>
        <end position="19"/>
    </location>
</feature>
<gene>
    <name evidence="2" type="ORF">GCM10008939_00610</name>
</gene>
<comment type="caution">
    <text evidence="2">The sequence shown here is derived from an EMBL/GenBank/DDBJ whole genome shotgun (WGS) entry which is preliminary data.</text>
</comment>
<keyword evidence="1" id="KW-0732">Signal</keyword>
<keyword evidence="3" id="KW-1185">Reference proteome</keyword>
<dbReference type="AlphaFoldDB" id="A0A917P449"/>
<dbReference type="RefSeq" id="WP_188960248.1">
    <property type="nucleotide sequence ID" value="NZ_BMOE01000001.1"/>
</dbReference>
<accession>A0A917P449</accession>